<proteinExistence type="predicted"/>
<dbReference type="Proteomes" id="UP000312512">
    <property type="component" value="Unassembled WGS sequence"/>
</dbReference>
<dbReference type="Pfam" id="PF13349">
    <property type="entry name" value="DUF4097"/>
    <property type="match status" value="1"/>
</dbReference>
<evidence type="ECO:0000313" key="3">
    <source>
        <dbReference type="Proteomes" id="UP000312512"/>
    </source>
</evidence>
<evidence type="ECO:0000313" key="2">
    <source>
        <dbReference type="EMBL" id="KAB8184326.1"/>
    </source>
</evidence>
<accession>A0A5P9Z453</accession>
<name>A0A5C4V003_9ACTN</name>
<protein>
    <recommendedName>
        <fullName evidence="1">DUF4097 domain-containing protein</fullName>
    </recommendedName>
</protein>
<gene>
    <name evidence="2" type="ORF">FH608_048450</name>
</gene>
<evidence type="ECO:0000259" key="1">
    <source>
        <dbReference type="Pfam" id="PF13349"/>
    </source>
</evidence>
<keyword evidence="3" id="KW-1185">Reference proteome</keyword>
<dbReference type="EMBL" id="VDLX02000033">
    <property type="protein sequence ID" value="KAB8184326.1"/>
    <property type="molecule type" value="Genomic_DNA"/>
</dbReference>
<dbReference type="OrthoDB" id="3520907at2"/>
<accession>A0A5C4V003</accession>
<dbReference type="RefSeq" id="WP_139637985.1">
    <property type="nucleotide sequence ID" value="NZ_CP045572.1"/>
</dbReference>
<organism evidence="2 3">
    <name type="scientific">Nonomuraea phyllanthi</name>
    <dbReference type="NCBI Taxonomy" id="2219224"/>
    <lineage>
        <taxon>Bacteria</taxon>
        <taxon>Bacillati</taxon>
        <taxon>Actinomycetota</taxon>
        <taxon>Actinomycetes</taxon>
        <taxon>Streptosporangiales</taxon>
        <taxon>Streptosporangiaceae</taxon>
        <taxon>Nonomuraea</taxon>
    </lineage>
</organism>
<reference evidence="2 3" key="1">
    <citation type="submission" date="2019-10" db="EMBL/GenBank/DDBJ databases">
        <title>Nonomuraea sp. nov., isolated from Phyllanthus amarus.</title>
        <authorList>
            <person name="Klykleung N."/>
            <person name="Tanasupawat S."/>
        </authorList>
    </citation>
    <scope>NUCLEOTIDE SEQUENCE [LARGE SCALE GENOMIC DNA]</scope>
    <source>
        <strain evidence="2 3">PA1-10</strain>
    </source>
</reference>
<comment type="caution">
    <text evidence="2">The sequence shown here is derived from an EMBL/GenBank/DDBJ whole genome shotgun (WGS) entry which is preliminary data.</text>
</comment>
<dbReference type="AlphaFoldDB" id="A0A5C4V003"/>
<dbReference type="InterPro" id="IPR025164">
    <property type="entry name" value="Toastrack_DUF4097"/>
</dbReference>
<sequence>MRTAWRVAGALATVVALLLSTMGLWRTFADARTPTDVAERSIPFDGKSLRIEVAAGDQVSLDIIPGRAGALLVQRVLRWSRGRPDVTDLWDAKTGTLRLGAVCPGSDQPGGPVCRADYLVFIPPETDLEADTTGGNLSVSDLFGKLRLSSVSGDIEADDITGAFWARSGTGSVAAYRLDVERADVEVGAGDVKLSFTSVPTDVKAVVRTAGDVVLEVPPAAYDATVEAAETDVNIEQRPEAKRKILARAPSGHVFVCCE</sequence>
<feature type="domain" description="DUF4097" evidence="1">
    <location>
        <begin position="121"/>
        <end position="254"/>
    </location>
</feature>